<dbReference type="OrthoDB" id="3775470at2759"/>
<dbReference type="AlphaFoldDB" id="A0A6A5KHA2"/>
<dbReference type="Proteomes" id="UP000800040">
    <property type="component" value="Unassembled WGS sequence"/>
</dbReference>
<dbReference type="EMBL" id="ML975311">
    <property type="protein sequence ID" value="KAF1833854.1"/>
    <property type="molecule type" value="Genomic_DNA"/>
</dbReference>
<name>A0A6A5KHA2_9PLEO</name>
<gene>
    <name evidence="1" type="ORF">BDW02DRAFT_598692</name>
</gene>
<protein>
    <submittedName>
        <fullName evidence="1">Uncharacterized protein</fullName>
    </submittedName>
</protein>
<sequence>MAAPQLMGITGDDDDFHCRNCLTKTFHVANDDVVRCPHPSCGRPVGFLPLTSLAQEQIVATVSVFGTPQGLRPDNDFFNRECIDKIREQPEVMNNLIAFTSEEAKMILYHICVLEDQVMDPVALGGVPGYMTAEAHNSLQAGFSLNDFVCGLLTEMQTPKLITTPLELEEDLGTLFSKLLHRYTLAYHQDKLARWGIDLSDEDAVLSAALENYKPISELKEN</sequence>
<organism evidence="1 2">
    <name type="scientific">Decorospora gaudefroyi</name>
    <dbReference type="NCBI Taxonomy" id="184978"/>
    <lineage>
        <taxon>Eukaryota</taxon>
        <taxon>Fungi</taxon>
        <taxon>Dikarya</taxon>
        <taxon>Ascomycota</taxon>
        <taxon>Pezizomycotina</taxon>
        <taxon>Dothideomycetes</taxon>
        <taxon>Pleosporomycetidae</taxon>
        <taxon>Pleosporales</taxon>
        <taxon>Pleosporineae</taxon>
        <taxon>Pleosporaceae</taxon>
        <taxon>Decorospora</taxon>
    </lineage>
</organism>
<evidence type="ECO:0000313" key="1">
    <source>
        <dbReference type="EMBL" id="KAF1833854.1"/>
    </source>
</evidence>
<accession>A0A6A5KHA2</accession>
<proteinExistence type="predicted"/>
<keyword evidence="2" id="KW-1185">Reference proteome</keyword>
<reference evidence="1" key="1">
    <citation type="submission" date="2020-01" db="EMBL/GenBank/DDBJ databases">
        <authorList>
            <consortium name="DOE Joint Genome Institute"/>
            <person name="Haridas S."/>
            <person name="Albert R."/>
            <person name="Binder M."/>
            <person name="Bloem J."/>
            <person name="Labutti K."/>
            <person name="Salamov A."/>
            <person name="Andreopoulos B."/>
            <person name="Baker S.E."/>
            <person name="Barry K."/>
            <person name="Bills G."/>
            <person name="Bluhm B.H."/>
            <person name="Cannon C."/>
            <person name="Castanera R."/>
            <person name="Culley D.E."/>
            <person name="Daum C."/>
            <person name="Ezra D."/>
            <person name="Gonzalez J.B."/>
            <person name="Henrissat B."/>
            <person name="Kuo A."/>
            <person name="Liang C."/>
            <person name="Lipzen A."/>
            <person name="Lutzoni F."/>
            <person name="Magnuson J."/>
            <person name="Mondo S."/>
            <person name="Nolan M."/>
            <person name="Ohm R."/>
            <person name="Pangilinan J."/>
            <person name="Park H.-J."/>
            <person name="Ramirez L."/>
            <person name="Alfaro M."/>
            <person name="Sun H."/>
            <person name="Tritt A."/>
            <person name="Yoshinaga Y."/>
            <person name="Zwiers L.-H."/>
            <person name="Turgeon B.G."/>
            <person name="Goodwin S.B."/>
            <person name="Spatafora J.W."/>
            <person name="Crous P.W."/>
            <person name="Grigoriev I.V."/>
        </authorList>
    </citation>
    <scope>NUCLEOTIDE SEQUENCE</scope>
    <source>
        <strain evidence="1">P77</strain>
    </source>
</reference>
<evidence type="ECO:0000313" key="2">
    <source>
        <dbReference type="Proteomes" id="UP000800040"/>
    </source>
</evidence>